<proteinExistence type="predicted"/>
<keyword evidence="1" id="KW-1133">Transmembrane helix</keyword>
<dbReference type="PATRIC" id="fig|1227360.4.peg.2739"/>
<keyword evidence="4" id="KW-1185">Reference proteome</keyword>
<evidence type="ECO:0000259" key="2">
    <source>
        <dbReference type="SMART" id="SM00014"/>
    </source>
</evidence>
<sequence length="209" mass="24297">MKKLFYPLAIVTTIVYIVLFLNIKSNWVFNLDQWASGLLKGNNFLGLFHYFGEPAFVVVIAIILLLVLWIRDHNYRGMFFALVTIAAGNVLNQLLKVWVQRPRPDIPEQLKSFSFPSGHSMTGILYLFTLAYIANEYQYSKKIKIFTWVGAVMMTVLIGLSRIAESRHFASDVLAGWSMGYTWFILAVIWYERRKRVFKELAQEKIEEQ</sequence>
<name>W4EQR7_9BACL</name>
<dbReference type="Gene3D" id="1.20.144.10">
    <property type="entry name" value="Phosphatidic acid phosphatase type 2/haloperoxidase"/>
    <property type="match status" value="2"/>
</dbReference>
<dbReference type="CDD" id="cd03392">
    <property type="entry name" value="PAP2_like_2"/>
    <property type="match status" value="1"/>
</dbReference>
<dbReference type="Pfam" id="PF01569">
    <property type="entry name" value="PAP2"/>
    <property type="match status" value="1"/>
</dbReference>
<dbReference type="InterPro" id="IPR000326">
    <property type="entry name" value="PAP2/HPO"/>
</dbReference>
<dbReference type="RefSeq" id="WP_038186189.1">
    <property type="nucleotide sequence ID" value="NZ_ASQA01000033.1"/>
</dbReference>
<accession>W4EQR7</accession>
<evidence type="ECO:0000313" key="4">
    <source>
        <dbReference type="Proteomes" id="UP000019062"/>
    </source>
</evidence>
<evidence type="ECO:0000313" key="3">
    <source>
        <dbReference type="EMBL" id="ETT82913.1"/>
    </source>
</evidence>
<dbReference type="EMBL" id="ASQA01000033">
    <property type="protein sequence ID" value="ETT82913.1"/>
    <property type="molecule type" value="Genomic_DNA"/>
</dbReference>
<gene>
    <name evidence="3" type="ORF">C176_13427</name>
</gene>
<dbReference type="SUPFAM" id="SSF48317">
    <property type="entry name" value="Acid phosphatase/Vanadium-dependent haloperoxidase"/>
    <property type="match status" value="1"/>
</dbReference>
<feature type="transmembrane region" description="Helical" evidence="1">
    <location>
        <begin position="169"/>
        <end position="191"/>
    </location>
</feature>
<dbReference type="eggNOG" id="COG0671">
    <property type="taxonomic scope" value="Bacteria"/>
</dbReference>
<feature type="transmembrane region" description="Helical" evidence="1">
    <location>
        <begin position="5"/>
        <end position="27"/>
    </location>
</feature>
<keyword evidence="1" id="KW-0812">Transmembrane</keyword>
<feature type="transmembrane region" description="Helical" evidence="1">
    <location>
        <begin position="47"/>
        <end position="70"/>
    </location>
</feature>
<keyword evidence="1" id="KW-0472">Membrane</keyword>
<feature type="transmembrane region" description="Helical" evidence="1">
    <location>
        <begin position="145"/>
        <end position="163"/>
    </location>
</feature>
<feature type="transmembrane region" description="Helical" evidence="1">
    <location>
        <begin position="77"/>
        <end position="95"/>
    </location>
</feature>
<reference evidence="3 4" key="1">
    <citation type="journal article" date="2014" name="BMC Genomics">
        <title>Genomic comparison of sporeforming bacilli isolated from milk.</title>
        <authorList>
            <person name="Moreno Switt A.I."/>
            <person name="Andrus A.D."/>
            <person name="Ranieri M.L."/>
            <person name="Orsi R.H."/>
            <person name="Ivy R."/>
            <person name="den Bakker H.C."/>
            <person name="Martin N.H."/>
            <person name="Wiedmann M."/>
            <person name="Boor K.J."/>
        </authorList>
    </citation>
    <scope>NUCLEOTIDE SEQUENCE [LARGE SCALE GENOMIC DNA]</scope>
    <source>
        <strain evidence="3 4">FSL R5-213</strain>
    </source>
</reference>
<comment type="caution">
    <text evidence="3">The sequence shown here is derived from an EMBL/GenBank/DDBJ whole genome shotgun (WGS) entry which is preliminary data.</text>
</comment>
<evidence type="ECO:0000256" key="1">
    <source>
        <dbReference type="SAM" id="Phobius"/>
    </source>
</evidence>
<dbReference type="PANTHER" id="PTHR14969:SF13">
    <property type="entry name" value="AT30094P"/>
    <property type="match status" value="1"/>
</dbReference>
<dbReference type="Proteomes" id="UP000019062">
    <property type="component" value="Unassembled WGS sequence"/>
</dbReference>
<feature type="domain" description="Phosphatidic acid phosphatase type 2/haloperoxidase" evidence="2">
    <location>
        <begin position="75"/>
        <end position="188"/>
    </location>
</feature>
<organism evidence="3 4">
    <name type="scientific">Viridibacillus arenosi FSL R5-213</name>
    <dbReference type="NCBI Taxonomy" id="1227360"/>
    <lineage>
        <taxon>Bacteria</taxon>
        <taxon>Bacillati</taxon>
        <taxon>Bacillota</taxon>
        <taxon>Bacilli</taxon>
        <taxon>Bacillales</taxon>
        <taxon>Caryophanaceae</taxon>
        <taxon>Viridibacillus</taxon>
    </lineage>
</organism>
<dbReference type="PANTHER" id="PTHR14969">
    <property type="entry name" value="SPHINGOSINE-1-PHOSPHATE PHOSPHOHYDROLASE"/>
    <property type="match status" value="1"/>
</dbReference>
<dbReference type="InterPro" id="IPR036938">
    <property type="entry name" value="PAP2/HPO_sf"/>
</dbReference>
<protein>
    <submittedName>
        <fullName evidence="3">Phosphatidylglycerophosphatase B</fullName>
    </submittedName>
</protein>
<dbReference type="AlphaFoldDB" id="W4EQR7"/>
<feature type="transmembrane region" description="Helical" evidence="1">
    <location>
        <begin position="115"/>
        <end position="133"/>
    </location>
</feature>
<dbReference type="SMART" id="SM00014">
    <property type="entry name" value="acidPPc"/>
    <property type="match status" value="1"/>
</dbReference>